<evidence type="ECO:0000313" key="4">
    <source>
        <dbReference type="EMBL" id="EOA83199.1"/>
    </source>
</evidence>
<dbReference type="Pfam" id="PF11807">
    <property type="entry name" value="UstYa"/>
    <property type="match status" value="1"/>
</dbReference>
<name>R0K0J1_EXST2</name>
<dbReference type="InterPro" id="IPR021765">
    <property type="entry name" value="UstYa-like"/>
</dbReference>
<dbReference type="HOGENOM" id="CLU_042941_0_1_1"/>
<dbReference type="AlphaFoldDB" id="R0K0J1"/>
<dbReference type="GeneID" id="19403786"/>
<feature type="transmembrane region" description="Helical" evidence="3">
    <location>
        <begin position="31"/>
        <end position="51"/>
    </location>
</feature>
<sequence length="276" mass="31402">MIRGSIEEQALLRAPIDVGARTTRKSSCRMLYVFLLLMTNICSGILAFHSGRLDARRVYSMDPIGIEAVYKGVSRHLVDHRFSQFDLYDNRSRYTATPSKAVDDAWDEIGAGNHSFLLPLQYGSLFGLDQRRNLHVRPPQWGPDKSGYLVQLWASHDVHCVNLLRQSLYFNHDYYKSHNGHLNETEAEHRAHINHCVNILRERVMCVADARVIPMGWGPGEFDFGVSRRCHLHRPLIDWLREHDIGPNDPGVAWDLIKIPPDAIPGAAGYTLPTVE</sequence>
<protein>
    <submittedName>
        <fullName evidence="4">Uncharacterized protein</fullName>
    </submittedName>
</protein>
<dbReference type="STRING" id="671987.R0K0J1"/>
<evidence type="ECO:0000313" key="5">
    <source>
        <dbReference type="Proteomes" id="UP000016935"/>
    </source>
</evidence>
<organism evidence="4 5">
    <name type="scientific">Exserohilum turcicum (strain 28A)</name>
    <name type="common">Northern leaf blight fungus</name>
    <name type="synonym">Setosphaeria turcica</name>
    <dbReference type="NCBI Taxonomy" id="671987"/>
    <lineage>
        <taxon>Eukaryota</taxon>
        <taxon>Fungi</taxon>
        <taxon>Dikarya</taxon>
        <taxon>Ascomycota</taxon>
        <taxon>Pezizomycotina</taxon>
        <taxon>Dothideomycetes</taxon>
        <taxon>Pleosporomycetidae</taxon>
        <taxon>Pleosporales</taxon>
        <taxon>Pleosporineae</taxon>
        <taxon>Pleosporaceae</taxon>
        <taxon>Exserohilum</taxon>
    </lineage>
</organism>
<reference evidence="4 5" key="2">
    <citation type="journal article" date="2013" name="PLoS Genet.">
        <title>Comparative genome structure, secondary metabolite, and effector coding capacity across Cochliobolus pathogens.</title>
        <authorList>
            <person name="Condon B.J."/>
            <person name="Leng Y."/>
            <person name="Wu D."/>
            <person name="Bushley K.E."/>
            <person name="Ohm R.A."/>
            <person name="Otillar R."/>
            <person name="Martin J."/>
            <person name="Schackwitz W."/>
            <person name="Grimwood J."/>
            <person name="MohdZainudin N."/>
            <person name="Xue C."/>
            <person name="Wang R."/>
            <person name="Manning V.A."/>
            <person name="Dhillon B."/>
            <person name="Tu Z.J."/>
            <person name="Steffenson B.J."/>
            <person name="Salamov A."/>
            <person name="Sun H."/>
            <person name="Lowry S."/>
            <person name="LaButti K."/>
            <person name="Han J."/>
            <person name="Copeland A."/>
            <person name="Lindquist E."/>
            <person name="Barry K."/>
            <person name="Schmutz J."/>
            <person name="Baker S.E."/>
            <person name="Ciuffetti L.M."/>
            <person name="Grigoriev I.V."/>
            <person name="Zhong S."/>
            <person name="Turgeon B.G."/>
        </authorList>
    </citation>
    <scope>NUCLEOTIDE SEQUENCE [LARGE SCALE GENOMIC DNA]</scope>
    <source>
        <strain evidence="5">28A</strain>
    </source>
</reference>
<evidence type="ECO:0000256" key="3">
    <source>
        <dbReference type="SAM" id="Phobius"/>
    </source>
</evidence>
<dbReference type="RefSeq" id="XP_008028796.1">
    <property type="nucleotide sequence ID" value="XM_008030605.1"/>
</dbReference>
<reference evidence="4 5" key="1">
    <citation type="journal article" date="2012" name="PLoS Pathog.">
        <title>Diverse lifestyles and strategies of plant pathogenesis encoded in the genomes of eighteen Dothideomycetes fungi.</title>
        <authorList>
            <person name="Ohm R.A."/>
            <person name="Feau N."/>
            <person name="Henrissat B."/>
            <person name="Schoch C.L."/>
            <person name="Horwitz B.A."/>
            <person name="Barry K.W."/>
            <person name="Condon B.J."/>
            <person name="Copeland A.C."/>
            <person name="Dhillon B."/>
            <person name="Glaser F."/>
            <person name="Hesse C.N."/>
            <person name="Kosti I."/>
            <person name="LaButti K."/>
            <person name="Lindquist E.A."/>
            <person name="Lucas S."/>
            <person name="Salamov A.A."/>
            <person name="Bradshaw R.E."/>
            <person name="Ciuffetti L."/>
            <person name="Hamelin R.C."/>
            <person name="Kema G.H.J."/>
            <person name="Lawrence C."/>
            <person name="Scott J.A."/>
            <person name="Spatafora J.W."/>
            <person name="Turgeon B.G."/>
            <person name="de Wit P.J.G.M."/>
            <person name="Zhong S."/>
            <person name="Goodwin S.B."/>
            <person name="Grigoriev I.V."/>
        </authorList>
    </citation>
    <scope>NUCLEOTIDE SEQUENCE [LARGE SCALE GENOMIC DNA]</scope>
    <source>
        <strain evidence="5">28A</strain>
    </source>
</reference>
<dbReference type="GO" id="GO:0043386">
    <property type="term" value="P:mycotoxin biosynthetic process"/>
    <property type="evidence" value="ECO:0007669"/>
    <property type="project" value="InterPro"/>
</dbReference>
<accession>R0K0J1</accession>
<proteinExistence type="inferred from homology"/>
<keyword evidence="3" id="KW-0812">Transmembrane</keyword>
<dbReference type="Proteomes" id="UP000016935">
    <property type="component" value="Unassembled WGS sequence"/>
</dbReference>
<evidence type="ECO:0000256" key="1">
    <source>
        <dbReference type="ARBA" id="ARBA00004685"/>
    </source>
</evidence>
<gene>
    <name evidence="4" type="ORF">SETTUDRAFT_33514</name>
</gene>
<dbReference type="OrthoDB" id="3687641at2759"/>
<comment type="pathway">
    <text evidence="1">Mycotoxin biosynthesis.</text>
</comment>
<comment type="similarity">
    <text evidence="2">Belongs to the ustYa family.</text>
</comment>
<keyword evidence="3" id="KW-1133">Transmembrane helix</keyword>
<evidence type="ECO:0000256" key="2">
    <source>
        <dbReference type="ARBA" id="ARBA00035112"/>
    </source>
</evidence>
<dbReference type="PANTHER" id="PTHR33365:SF4">
    <property type="entry name" value="CYCLOCHLOROTINE BIOSYNTHESIS PROTEIN O"/>
    <property type="match status" value="1"/>
</dbReference>
<dbReference type="EMBL" id="KB908833">
    <property type="protein sequence ID" value="EOA83199.1"/>
    <property type="molecule type" value="Genomic_DNA"/>
</dbReference>
<dbReference type="PANTHER" id="PTHR33365">
    <property type="entry name" value="YALI0B05434P"/>
    <property type="match status" value="1"/>
</dbReference>
<keyword evidence="5" id="KW-1185">Reference proteome</keyword>
<keyword evidence="3" id="KW-0472">Membrane</keyword>